<feature type="domain" description="AMP-binding enzyme C-terminal" evidence="4">
    <location>
        <begin position="489"/>
        <end position="565"/>
    </location>
</feature>
<dbReference type="GO" id="GO:0006631">
    <property type="term" value="P:fatty acid metabolic process"/>
    <property type="evidence" value="ECO:0007669"/>
    <property type="project" value="TreeGrafter"/>
</dbReference>
<dbReference type="SUPFAM" id="SSF56801">
    <property type="entry name" value="Acetyl-CoA synthetase-like"/>
    <property type="match status" value="1"/>
</dbReference>
<comment type="caution">
    <text evidence="5">The sequence shown here is derived from an EMBL/GenBank/DDBJ whole genome shotgun (WGS) entry which is preliminary data.</text>
</comment>
<keyword evidence="2 5" id="KW-0436">Ligase</keyword>
<dbReference type="PANTHER" id="PTHR43201">
    <property type="entry name" value="ACYL-COA SYNTHETASE"/>
    <property type="match status" value="1"/>
</dbReference>
<evidence type="ECO:0000313" key="5">
    <source>
        <dbReference type="EMBL" id="NEW34065.1"/>
    </source>
</evidence>
<dbReference type="InterPro" id="IPR000873">
    <property type="entry name" value="AMP-dep_synth/lig_dom"/>
</dbReference>
<dbReference type="EMBL" id="JAAGVB010000023">
    <property type="protein sequence ID" value="NEW34065.1"/>
    <property type="molecule type" value="Genomic_DNA"/>
</dbReference>
<organism evidence="5 6">
    <name type="scientific">Nocardia cyriacigeorgica</name>
    <dbReference type="NCBI Taxonomy" id="135487"/>
    <lineage>
        <taxon>Bacteria</taxon>
        <taxon>Bacillati</taxon>
        <taxon>Actinomycetota</taxon>
        <taxon>Actinomycetes</taxon>
        <taxon>Mycobacteriales</taxon>
        <taxon>Nocardiaceae</taxon>
        <taxon>Nocardia</taxon>
    </lineage>
</organism>
<evidence type="ECO:0000259" key="3">
    <source>
        <dbReference type="Pfam" id="PF00501"/>
    </source>
</evidence>
<dbReference type="AlphaFoldDB" id="A0A6P1CVC4"/>
<comment type="similarity">
    <text evidence="1">Belongs to the ATP-dependent AMP-binding enzyme family.</text>
</comment>
<accession>A0A6P1CVC4</accession>
<dbReference type="RefSeq" id="WP_163845465.1">
    <property type="nucleotide sequence ID" value="NZ_CP107969.1"/>
</dbReference>
<dbReference type="InterPro" id="IPR045851">
    <property type="entry name" value="AMP-bd_C_sf"/>
</dbReference>
<dbReference type="PANTHER" id="PTHR43201:SF5">
    <property type="entry name" value="MEDIUM-CHAIN ACYL-COA LIGASE ACSF2, MITOCHONDRIAL"/>
    <property type="match status" value="1"/>
</dbReference>
<dbReference type="Pfam" id="PF00501">
    <property type="entry name" value="AMP-binding"/>
    <property type="match status" value="1"/>
</dbReference>
<name>A0A6P1CVC4_9NOCA</name>
<reference evidence="5 6" key="1">
    <citation type="submission" date="2020-01" db="EMBL/GenBank/DDBJ databases">
        <title>Genetics and antimicrobial susceptibilities of Nocardia species isolated from the soil; a comparison with species isolated from humans.</title>
        <authorList>
            <person name="Carrasco G."/>
            <person name="Monzon S."/>
            <person name="Sansegundo M."/>
            <person name="Garcia E."/>
            <person name="Garrido N."/>
            <person name="Medina M.J."/>
            <person name="Villalon P."/>
            <person name="Ramirez-Arocha A.C."/>
            <person name="Jimenez P."/>
            <person name="Cuesta I."/>
            <person name="Valdezate S."/>
        </authorList>
    </citation>
    <scope>NUCLEOTIDE SEQUENCE [LARGE SCALE GENOMIC DNA]</scope>
    <source>
        <strain evidence="5 6">CNM20110626</strain>
    </source>
</reference>
<evidence type="ECO:0000313" key="6">
    <source>
        <dbReference type="Proteomes" id="UP000471166"/>
    </source>
</evidence>
<dbReference type="Gene3D" id="3.30.300.30">
    <property type="match status" value="1"/>
</dbReference>
<dbReference type="CDD" id="cd04433">
    <property type="entry name" value="AFD_class_I"/>
    <property type="match status" value="1"/>
</dbReference>
<dbReference type="InterPro" id="IPR025110">
    <property type="entry name" value="AMP-bd_C"/>
</dbReference>
<proteinExistence type="inferred from homology"/>
<evidence type="ECO:0000259" key="4">
    <source>
        <dbReference type="Pfam" id="PF13193"/>
    </source>
</evidence>
<dbReference type="Proteomes" id="UP000471166">
    <property type="component" value="Unassembled WGS sequence"/>
</dbReference>
<gene>
    <name evidence="5" type="ORF">GV791_16095</name>
</gene>
<evidence type="ECO:0000256" key="2">
    <source>
        <dbReference type="ARBA" id="ARBA00022598"/>
    </source>
</evidence>
<dbReference type="GO" id="GO:0031956">
    <property type="term" value="F:medium-chain fatty acid-CoA ligase activity"/>
    <property type="evidence" value="ECO:0007669"/>
    <property type="project" value="TreeGrafter"/>
</dbReference>
<evidence type="ECO:0000256" key="1">
    <source>
        <dbReference type="ARBA" id="ARBA00006432"/>
    </source>
</evidence>
<protein>
    <submittedName>
        <fullName evidence="5">Acyl--CoA ligase</fullName>
    </submittedName>
</protein>
<sequence length="579" mass="62458">MNLTPNGHPASRLRPCHPDPRVADYLEHRWWSPLTVLDLLDDQIHRRGSAPAVTDPSNLVALCGIEPEALSWQELGARVEDLAAKMHSSGIGPGDVVAVLMPNSVALTATYLALWRLGAIAAPMPASYRQYELTRIVDSARAVAVVTVNSLGDRTPSQEALGVVGQIPSLRTVFTFGPPSSDQALPLDAAPAGETSVETVRRMSAALPRSVNDCITICWTSGTEAAPKGVPRCHGDWIAIGQAVQDGLETDPTSVMLNPFPMVNMAGFATSLLPWLLGGGHLIHHHPLDLAVYLEQLQRYRVTHTSMPPAILTMLLQREDLRAAHDLSALRRVGSGGAPLPPTVVRDWQQCLGVEVLNFFGSNEGVCLLGSPADTPDPLIRAEYLPNYGSTTRTWTAGVARHTTARLVDPATGEQITTIGGRGELRLKGPTIFAGYLDGTAASSPFDEDGYLCSGDIFELCGRDGEYLRFVDRSKEIIIRGGMNIAPAEIEGILIDHPGVADVAIVGYPDDILGEKCCAVVVPRDGDDITLENLVEFLRAKDVASFKLPERLVTRTQLPRNPVGKLLRRELRADLAHEG</sequence>
<dbReference type="Gene3D" id="3.40.50.12780">
    <property type="entry name" value="N-terminal domain of ligase-like"/>
    <property type="match status" value="1"/>
</dbReference>
<dbReference type="InterPro" id="IPR042099">
    <property type="entry name" value="ANL_N_sf"/>
</dbReference>
<feature type="domain" description="AMP-dependent synthetase/ligase" evidence="3">
    <location>
        <begin position="43"/>
        <end position="437"/>
    </location>
</feature>
<dbReference type="Pfam" id="PF13193">
    <property type="entry name" value="AMP-binding_C"/>
    <property type="match status" value="1"/>
</dbReference>